<dbReference type="AlphaFoldDB" id="A0A0A9B969"/>
<reference evidence="2" key="2">
    <citation type="journal article" date="2015" name="Data Brief">
        <title>Shoot transcriptome of the giant reed, Arundo donax.</title>
        <authorList>
            <person name="Barrero R.A."/>
            <person name="Guerrero F.D."/>
            <person name="Moolhuijzen P."/>
            <person name="Goolsby J.A."/>
            <person name="Tidwell J."/>
            <person name="Bellgard S.E."/>
            <person name="Bellgard M.I."/>
        </authorList>
    </citation>
    <scope>NUCLEOTIDE SEQUENCE</scope>
    <source>
        <tissue evidence="2">Shoot tissue taken approximately 20 cm above the soil surface</tissue>
    </source>
</reference>
<evidence type="ECO:0000256" key="1">
    <source>
        <dbReference type="SAM" id="Phobius"/>
    </source>
</evidence>
<keyword evidence="1" id="KW-0812">Transmembrane</keyword>
<sequence>MISQHFLRSTFFTFWSWLSSYILTCSIFFTCIEMTN</sequence>
<protein>
    <submittedName>
        <fullName evidence="2">Uncharacterized protein</fullName>
    </submittedName>
</protein>
<feature type="transmembrane region" description="Helical" evidence="1">
    <location>
        <begin position="12"/>
        <end position="32"/>
    </location>
</feature>
<proteinExistence type="predicted"/>
<organism evidence="2">
    <name type="scientific">Arundo donax</name>
    <name type="common">Giant reed</name>
    <name type="synonym">Donax arundinaceus</name>
    <dbReference type="NCBI Taxonomy" id="35708"/>
    <lineage>
        <taxon>Eukaryota</taxon>
        <taxon>Viridiplantae</taxon>
        <taxon>Streptophyta</taxon>
        <taxon>Embryophyta</taxon>
        <taxon>Tracheophyta</taxon>
        <taxon>Spermatophyta</taxon>
        <taxon>Magnoliopsida</taxon>
        <taxon>Liliopsida</taxon>
        <taxon>Poales</taxon>
        <taxon>Poaceae</taxon>
        <taxon>PACMAD clade</taxon>
        <taxon>Arundinoideae</taxon>
        <taxon>Arundineae</taxon>
        <taxon>Arundo</taxon>
    </lineage>
</organism>
<name>A0A0A9B969_ARUDO</name>
<keyword evidence="1" id="KW-0472">Membrane</keyword>
<reference evidence="2" key="1">
    <citation type="submission" date="2014-09" db="EMBL/GenBank/DDBJ databases">
        <authorList>
            <person name="Magalhaes I.L.F."/>
            <person name="Oliveira U."/>
            <person name="Santos F.R."/>
            <person name="Vidigal T.H.D.A."/>
            <person name="Brescovit A.D."/>
            <person name="Santos A.J."/>
        </authorList>
    </citation>
    <scope>NUCLEOTIDE SEQUENCE</scope>
    <source>
        <tissue evidence="2">Shoot tissue taken approximately 20 cm above the soil surface</tissue>
    </source>
</reference>
<dbReference type="EMBL" id="GBRH01238014">
    <property type="protein sequence ID" value="JAD59881.1"/>
    <property type="molecule type" value="Transcribed_RNA"/>
</dbReference>
<evidence type="ECO:0000313" key="2">
    <source>
        <dbReference type="EMBL" id="JAD59881.1"/>
    </source>
</evidence>
<accession>A0A0A9B969</accession>
<keyword evidence="1" id="KW-1133">Transmembrane helix</keyword>